<gene>
    <name evidence="1" type="ORF">Verru16b_00661</name>
</gene>
<reference evidence="1 2" key="1">
    <citation type="submission" date="2016-06" db="EMBL/GenBank/DDBJ databases">
        <title>Three novel species with peptidoglycan cell walls form the new genus Lacunisphaera gen. nov. in the family Opitutaceae of the verrucomicrobial subdivision 4.</title>
        <authorList>
            <person name="Rast P."/>
            <person name="Gloeckner I."/>
            <person name="Jogler M."/>
            <person name="Boedeker C."/>
            <person name="Jeske O."/>
            <person name="Wiegand S."/>
            <person name="Reinhardt R."/>
            <person name="Schumann P."/>
            <person name="Rohde M."/>
            <person name="Spring S."/>
            <person name="Gloeckner F.O."/>
            <person name="Jogler C."/>
        </authorList>
    </citation>
    <scope>NUCLEOTIDE SEQUENCE [LARGE SCALE GENOMIC DNA]</scope>
    <source>
        <strain evidence="1 2">IG16b</strain>
    </source>
</reference>
<dbReference type="AlphaFoldDB" id="A0A1D8ARX0"/>
<keyword evidence="2" id="KW-1185">Reference proteome</keyword>
<evidence type="ECO:0000313" key="2">
    <source>
        <dbReference type="Proteomes" id="UP000095228"/>
    </source>
</evidence>
<sequence>MVNPTSATKKAKIMAFDRVLLFSVFMLPSLVVVDCVSKALNTPGRTEKSGCVLGLKETLGIT</sequence>
<name>A0A1D8ARX0_9BACT</name>
<protein>
    <submittedName>
        <fullName evidence="1">Uncharacterized protein</fullName>
    </submittedName>
</protein>
<accession>A0A1D8ARX0</accession>
<dbReference type="EMBL" id="CP016094">
    <property type="protein sequence ID" value="AOS43609.1"/>
    <property type="molecule type" value="Genomic_DNA"/>
</dbReference>
<dbReference type="KEGG" id="obg:Verru16b_00661"/>
<evidence type="ECO:0000313" key="1">
    <source>
        <dbReference type="EMBL" id="AOS43609.1"/>
    </source>
</evidence>
<proteinExistence type="predicted"/>
<dbReference type="Proteomes" id="UP000095228">
    <property type="component" value="Chromosome"/>
</dbReference>
<organism evidence="1 2">
    <name type="scientific">Lacunisphaera limnophila</name>
    <dbReference type="NCBI Taxonomy" id="1838286"/>
    <lineage>
        <taxon>Bacteria</taxon>
        <taxon>Pseudomonadati</taxon>
        <taxon>Verrucomicrobiota</taxon>
        <taxon>Opitutia</taxon>
        <taxon>Opitutales</taxon>
        <taxon>Opitutaceae</taxon>
        <taxon>Lacunisphaera</taxon>
    </lineage>
</organism>